<proteinExistence type="predicted"/>
<dbReference type="EMBL" id="HF936535">
    <property type="protein sequence ID" value="CCX16893.1"/>
    <property type="molecule type" value="Genomic_DNA"/>
</dbReference>
<reference evidence="1 2" key="1">
    <citation type="journal article" date="2013" name="PLoS Genet.">
        <title>The genome and development-dependent transcriptomes of Pyronema confluens: a window into fungal evolution.</title>
        <authorList>
            <person name="Traeger S."/>
            <person name="Altegoer F."/>
            <person name="Freitag M."/>
            <person name="Gabaldon T."/>
            <person name="Kempken F."/>
            <person name="Kumar A."/>
            <person name="Marcet-Houben M."/>
            <person name="Poggeler S."/>
            <person name="Stajich J.E."/>
            <person name="Nowrousian M."/>
        </authorList>
    </citation>
    <scope>NUCLEOTIDE SEQUENCE [LARGE SCALE GENOMIC DNA]</scope>
    <source>
        <strain evidence="2">CBS 100304</strain>
        <tissue evidence="1">Vegetative mycelium</tissue>
    </source>
</reference>
<dbReference type="AlphaFoldDB" id="U4LQ07"/>
<protein>
    <submittedName>
        <fullName evidence="1">Uncharacterized protein</fullName>
    </submittedName>
</protein>
<sequence length="97" mass="10781">MDFKALKLCFVDCVDIYSVDPVHVFRTCTSEATYLAPANMKSHSMNVLYRALQLGRQSSAPPRPVLTLLALVTRQHPRPNSTPSVLARLNVKPVSTK</sequence>
<keyword evidence="2" id="KW-1185">Reference proteome</keyword>
<evidence type="ECO:0000313" key="1">
    <source>
        <dbReference type="EMBL" id="CCX16893.1"/>
    </source>
</evidence>
<accession>U4LQ07</accession>
<name>U4LQ07_PYROM</name>
<gene>
    <name evidence="1" type="ORF">PCON_03684</name>
</gene>
<evidence type="ECO:0000313" key="2">
    <source>
        <dbReference type="Proteomes" id="UP000018144"/>
    </source>
</evidence>
<organism evidence="1 2">
    <name type="scientific">Pyronema omphalodes (strain CBS 100304)</name>
    <name type="common">Pyronema confluens</name>
    <dbReference type="NCBI Taxonomy" id="1076935"/>
    <lineage>
        <taxon>Eukaryota</taxon>
        <taxon>Fungi</taxon>
        <taxon>Dikarya</taxon>
        <taxon>Ascomycota</taxon>
        <taxon>Pezizomycotina</taxon>
        <taxon>Pezizomycetes</taxon>
        <taxon>Pezizales</taxon>
        <taxon>Pyronemataceae</taxon>
        <taxon>Pyronema</taxon>
    </lineage>
</organism>
<dbReference type="Proteomes" id="UP000018144">
    <property type="component" value="Unassembled WGS sequence"/>
</dbReference>